<dbReference type="SUPFAM" id="SSF51905">
    <property type="entry name" value="FAD/NAD(P)-binding domain"/>
    <property type="match status" value="1"/>
</dbReference>
<reference evidence="2 3" key="1">
    <citation type="submission" date="2019-03" db="EMBL/GenBank/DDBJ databases">
        <title>Draft genome sequences of novel Actinobacteria.</title>
        <authorList>
            <person name="Sahin N."/>
            <person name="Ay H."/>
            <person name="Saygin H."/>
        </authorList>
    </citation>
    <scope>NUCLEOTIDE SEQUENCE [LARGE SCALE GENOMIC DNA]</scope>
    <source>
        <strain evidence="2 3">DSM 41900</strain>
    </source>
</reference>
<dbReference type="EMBL" id="SMKI01000110">
    <property type="protein sequence ID" value="TDC75353.1"/>
    <property type="molecule type" value="Genomic_DNA"/>
</dbReference>
<feature type="domain" description="Amine oxidase" evidence="1">
    <location>
        <begin position="28"/>
        <end position="407"/>
    </location>
</feature>
<accession>A0A4R4TJZ4</accession>
<name>A0A4R4TJZ4_9ACTN</name>
<keyword evidence="3" id="KW-1185">Reference proteome</keyword>
<dbReference type="Pfam" id="PF01593">
    <property type="entry name" value="Amino_oxidase"/>
    <property type="match status" value="1"/>
</dbReference>
<dbReference type="Proteomes" id="UP000295345">
    <property type="component" value="Unassembled WGS sequence"/>
</dbReference>
<dbReference type="GO" id="GO:0016491">
    <property type="term" value="F:oxidoreductase activity"/>
    <property type="evidence" value="ECO:0007669"/>
    <property type="project" value="InterPro"/>
</dbReference>
<comment type="caution">
    <text evidence="2">The sequence shown here is derived from an EMBL/GenBank/DDBJ whole genome shotgun (WGS) entry which is preliminary data.</text>
</comment>
<dbReference type="InterPro" id="IPR002937">
    <property type="entry name" value="Amino_oxidase"/>
</dbReference>
<protein>
    <submittedName>
        <fullName evidence="2">NAD(P)/FAD-dependent oxidoreductase</fullName>
    </submittedName>
</protein>
<dbReference type="PROSITE" id="PS51257">
    <property type="entry name" value="PROKAR_LIPOPROTEIN"/>
    <property type="match status" value="1"/>
</dbReference>
<dbReference type="OrthoDB" id="9774675at2"/>
<evidence type="ECO:0000259" key="1">
    <source>
        <dbReference type="Pfam" id="PF01593"/>
    </source>
</evidence>
<dbReference type="PANTHER" id="PTHR43734:SF4">
    <property type="entry name" value="AMINE OXIDASE DOMAIN-CONTAINING PROTEIN"/>
    <property type="match status" value="1"/>
</dbReference>
<sequence>MPPERLTDWSRPASPGGRPRVAIIGGGVAGLAAGCYAQMSGMDTLILEKHVLPGGYCTAWARKGYLFDYCVDWLSGTGESGDAAQVWRELGALDGKEIAHFEMFNRVMDETGRAVTFYNDPDRLERHLLELSPGDAAPIRRLCRYLRGFADAHPYPILTPPPLKSPREKLSTALATLPLLPLFYRTATTQMAEFAERFEDPLLRRALPNIILQDPVGFPVLPYLYGMARAHNGNAGFPEGGSLGLVRSVEERYTALGGQLACRARVDRILVEHDRAVGVQLKDGTRILADHVVSACDGNTTINGLLGGRYRSPRIDRLYRKMLHDSDNLFPAAVSTYFGIDGPVETDDPHSTTYLLRPEEGARLFGGLQHTMVVQLFNHYWEGFAPPGKSVVRCTYFSDYEAWKKLRTHDRREYWSTKRRVADFQRGFLDRLYPGTAERIEVTDIATPVTAHRYTGNHNGTIFAWKPFSPADDEVTKLINRDRMRLPGLAGFSMTGQWVGMGGLIRAATTGRFTAQFLCDEFGLPFRPSLSDGGGGRWHRARLGHLPQLDTQALRQLNSRSAGEAENSDSGGSHAT</sequence>
<dbReference type="PANTHER" id="PTHR43734">
    <property type="entry name" value="PHYTOENE DESATURASE"/>
    <property type="match status" value="1"/>
</dbReference>
<dbReference type="RefSeq" id="WP_132818109.1">
    <property type="nucleotide sequence ID" value="NZ_SMKI01000110.1"/>
</dbReference>
<dbReference type="InterPro" id="IPR036188">
    <property type="entry name" value="FAD/NAD-bd_sf"/>
</dbReference>
<evidence type="ECO:0000313" key="3">
    <source>
        <dbReference type="Proteomes" id="UP000295345"/>
    </source>
</evidence>
<dbReference type="AlphaFoldDB" id="A0A4R4TJZ4"/>
<gene>
    <name evidence="2" type="ORF">E1283_12755</name>
</gene>
<evidence type="ECO:0000313" key="2">
    <source>
        <dbReference type="EMBL" id="TDC75353.1"/>
    </source>
</evidence>
<dbReference type="Gene3D" id="3.50.50.60">
    <property type="entry name" value="FAD/NAD(P)-binding domain"/>
    <property type="match status" value="2"/>
</dbReference>
<proteinExistence type="predicted"/>
<organism evidence="2 3">
    <name type="scientific">Streptomyces hainanensis</name>
    <dbReference type="NCBI Taxonomy" id="402648"/>
    <lineage>
        <taxon>Bacteria</taxon>
        <taxon>Bacillati</taxon>
        <taxon>Actinomycetota</taxon>
        <taxon>Actinomycetes</taxon>
        <taxon>Kitasatosporales</taxon>
        <taxon>Streptomycetaceae</taxon>
        <taxon>Streptomyces</taxon>
    </lineage>
</organism>